<protein>
    <recommendedName>
        <fullName evidence="12">Innexin</fullName>
    </recommendedName>
</protein>
<keyword evidence="6" id="KW-0303">Gap junction</keyword>
<evidence type="ECO:0000256" key="11">
    <source>
        <dbReference type="ARBA" id="ARBA00023303"/>
    </source>
</evidence>
<keyword evidence="8 12" id="KW-1133">Transmembrane helix</keyword>
<dbReference type="PROSITE" id="PS51013">
    <property type="entry name" value="PANNEXIN"/>
    <property type="match status" value="1"/>
</dbReference>
<evidence type="ECO:0000256" key="5">
    <source>
        <dbReference type="ARBA" id="ARBA00022692"/>
    </source>
</evidence>
<comment type="similarity">
    <text evidence="12">Belongs to the pannexin family.</text>
</comment>
<dbReference type="EMBL" id="CAXLJM020000072">
    <property type="protein sequence ID" value="CAL8126488.1"/>
    <property type="molecule type" value="Genomic_DNA"/>
</dbReference>
<comment type="caution">
    <text evidence="13">The sequence shown here is derived from an EMBL/GenBank/DDBJ whole genome shotgun (WGS) entry which is preliminary data.</text>
</comment>
<feature type="transmembrane region" description="Helical" evidence="12">
    <location>
        <begin position="23"/>
        <end position="49"/>
    </location>
</feature>
<evidence type="ECO:0000256" key="2">
    <source>
        <dbReference type="ARBA" id="ARBA00004651"/>
    </source>
</evidence>
<dbReference type="PANTHER" id="PTHR11893">
    <property type="entry name" value="INNEXIN"/>
    <property type="match status" value="1"/>
</dbReference>
<keyword evidence="3 12" id="KW-0813">Transport</keyword>
<evidence type="ECO:0000256" key="3">
    <source>
        <dbReference type="ARBA" id="ARBA00022448"/>
    </source>
</evidence>
<dbReference type="PANTHER" id="PTHR11893:SF37">
    <property type="entry name" value="INNEXIN INX3"/>
    <property type="match status" value="1"/>
</dbReference>
<keyword evidence="5 12" id="KW-0812">Transmembrane</keyword>
<name>A0ABP1RGA4_9HEXA</name>
<dbReference type="Pfam" id="PF00876">
    <property type="entry name" value="Innexin"/>
    <property type="match status" value="1"/>
</dbReference>
<dbReference type="InterPro" id="IPR000990">
    <property type="entry name" value="Innexin"/>
</dbReference>
<dbReference type="PRINTS" id="PR01262">
    <property type="entry name" value="INNEXIN"/>
</dbReference>
<comment type="function">
    <text evidence="12">Structural component of the gap junctions.</text>
</comment>
<keyword evidence="14" id="KW-1185">Reference proteome</keyword>
<evidence type="ECO:0000256" key="12">
    <source>
        <dbReference type="RuleBase" id="RU010713"/>
    </source>
</evidence>
<keyword evidence="4" id="KW-1003">Cell membrane</keyword>
<comment type="caution">
    <text evidence="12">Lacks conserved residue(s) required for the propagation of feature annotation.</text>
</comment>
<evidence type="ECO:0000256" key="6">
    <source>
        <dbReference type="ARBA" id="ARBA00022868"/>
    </source>
</evidence>
<gene>
    <name evidence="12" type="primary">inx</name>
    <name evidence="13" type="ORF">ODALV1_LOCUS21419</name>
</gene>
<comment type="subcellular location">
    <subcellularLocation>
        <location evidence="1">Cell junction</location>
        <location evidence="1">Gap junction</location>
    </subcellularLocation>
    <subcellularLocation>
        <location evidence="2 12">Cell membrane</location>
        <topology evidence="2 12">Multi-pass membrane protein</topology>
    </subcellularLocation>
</comment>
<keyword evidence="10 12" id="KW-0472">Membrane</keyword>
<feature type="transmembrane region" description="Helical" evidence="12">
    <location>
        <begin position="108"/>
        <end position="130"/>
    </location>
</feature>
<proteinExistence type="inferred from homology"/>
<reference evidence="13 14" key="1">
    <citation type="submission" date="2024-08" db="EMBL/GenBank/DDBJ databases">
        <authorList>
            <person name="Cucini C."/>
            <person name="Frati F."/>
        </authorList>
    </citation>
    <scope>NUCLEOTIDE SEQUENCE [LARGE SCALE GENOMIC DNA]</scope>
</reference>
<evidence type="ECO:0000256" key="1">
    <source>
        <dbReference type="ARBA" id="ARBA00004610"/>
    </source>
</evidence>
<accession>A0ABP1RGA4</accession>
<organism evidence="13 14">
    <name type="scientific">Orchesella dallaii</name>
    <dbReference type="NCBI Taxonomy" id="48710"/>
    <lineage>
        <taxon>Eukaryota</taxon>
        <taxon>Metazoa</taxon>
        <taxon>Ecdysozoa</taxon>
        <taxon>Arthropoda</taxon>
        <taxon>Hexapoda</taxon>
        <taxon>Collembola</taxon>
        <taxon>Entomobryomorpha</taxon>
        <taxon>Entomobryoidea</taxon>
        <taxon>Orchesellidae</taxon>
        <taxon>Orchesellinae</taxon>
        <taxon>Orchesella</taxon>
    </lineage>
</organism>
<evidence type="ECO:0000256" key="9">
    <source>
        <dbReference type="ARBA" id="ARBA00023065"/>
    </source>
</evidence>
<evidence type="ECO:0000313" key="13">
    <source>
        <dbReference type="EMBL" id="CAL8126488.1"/>
    </source>
</evidence>
<keyword evidence="9 12" id="KW-0406">Ion transport</keyword>
<evidence type="ECO:0000256" key="7">
    <source>
        <dbReference type="ARBA" id="ARBA00022949"/>
    </source>
</evidence>
<dbReference type="Proteomes" id="UP001642540">
    <property type="component" value="Unassembled WGS sequence"/>
</dbReference>
<sequence length="279" mass="31917">MQNLISGVKNILSYKRKARIDNAVFTLHKVTAGVLLLLSIIVSSGIYIAKPITCISDQTIDRVIDAYCWIHATYTLPNRTNPSLNEIEVAHPGVAPHVPEDEIRIHKYYQWVCFVLFFQAIAFFLPRAIWKRLERGRIYTLSSIGLEEITKNDDALSKRRKQCVDYFFQCLGTNDSWALTYAICEVFNFINVVIQIDLTDRFVGRALSKYGLSLMQFSSQNPMMRSDPMAAAFPTVTKCMFHMVGPTGNLVKFDSLCVLPLNIYNEKFYPLLWLVNLLI</sequence>
<keyword evidence="11 12" id="KW-0407">Ion channel</keyword>
<evidence type="ECO:0000256" key="10">
    <source>
        <dbReference type="ARBA" id="ARBA00023136"/>
    </source>
</evidence>
<evidence type="ECO:0000256" key="4">
    <source>
        <dbReference type="ARBA" id="ARBA00022475"/>
    </source>
</evidence>
<evidence type="ECO:0000256" key="8">
    <source>
        <dbReference type="ARBA" id="ARBA00022989"/>
    </source>
</evidence>
<keyword evidence="7" id="KW-0965">Cell junction</keyword>
<evidence type="ECO:0000313" key="14">
    <source>
        <dbReference type="Proteomes" id="UP001642540"/>
    </source>
</evidence>